<evidence type="ECO:0000313" key="2">
    <source>
        <dbReference type="Proteomes" id="UP000186323"/>
    </source>
</evidence>
<keyword evidence="2" id="KW-1185">Reference proteome</keyword>
<name>A0A1K1LD58_9BACT</name>
<dbReference type="RefSeq" id="WP_072333335.1">
    <property type="nucleotide sequence ID" value="NZ_LT630450.1"/>
</dbReference>
<dbReference type="EMBL" id="LT630450">
    <property type="protein sequence ID" value="SFV72657.1"/>
    <property type="molecule type" value="Genomic_DNA"/>
</dbReference>
<sequence>MPESMKILAQYMFVTLEKPLAVGGVTIPAGTTVMLAPQTTAHSVRVPGGQSLLEAWPSLSKEGHTHTDMQELLSGFQAEQISTSDRLTKLELWATEHGYDAASAAQE</sequence>
<dbReference type="KEGG" id="dpg:DESPIGER_0781"/>
<dbReference type="AlphaFoldDB" id="A0A1K1LD58"/>
<dbReference type="Proteomes" id="UP000186323">
    <property type="component" value="Chromosome I"/>
</dbReference>
<reference evidence="2" key="1">
    <citation type="submission" date="2016-10" db="EMBL/GenBank/DDBJ databases">
        <authorList>
            <person name="Wegmann U."/>
        </authorList>
    </citation>
    <scope>NUCLEOTIDE SEQUENCE [LARGE SCALE GENOMIC DNA]</scope>
</reference>
<protein>
    <submittedName>
        <fullName evidence="1">Uncharacterized protein</fullName>
    </submittedName>
</protein>
<organism evidence="1 2">
    <name type="scientific">Desulfovibrio piger</name>
    <dbReference type="NCBI Taxonomy" id="901"/>
    <lineage>
        <taxon>Bacteria</taxon>
        <taxon>Pseudomonadati</taxon>
        <taxon>Thermodesulfobacteriota</taxon>
        <taxon>Desulfovibrionia</taxon>
        <taxon>Desulfovibrionales</taxon>
        <taxon>Desulfovibrionaceae</taxon>
        <taxon>Desulfovibrio</taxon>
    </lineage>
</organism>
<accession>A0A1K1LD58</accession>
<gene>
    <name evidence="1" type="ORF">DESPIGER_0781</name>
</gene>
<proteinExistence type="predicted"/>
<evidence type="ECO:0000313" key="1">
    <source>
        <dbReference type="EMBL" id="SFV72657.1"/>
    </source>
</evidence>